<dbReference type="Gene3D" id="2.60.120.260">
    <property type="entry name" value="Galactose-binding domain-like"/>
    <property type="match status" value="2"/>
</dbReference>
<feature type="domain" description="Secretion system C-terminal sorting" evidence="1">
    <location>
        <begin position="1015"/>
        <end position="1084"/>
    </location>
</feature>
<dbReference type="SUPFAM" id="SSF49785">
    <property type="entry name" value="Galactose-binding domain-like"/>
    <property type="match status" value="1"/>
</dbReference>
<dbReference type="InterPro" id="IPR008979">
    <property type="entry name" value="Galactose-bd-like_sf"/>
</dbReference>
<dbReference type="OrthoDB" id="7061696at2"/>
<gene>
    <name evidence="2" type="ORF">CLV84_2416</name>
</gene>
<name>A0A2S6I2W2_9BACT</name>
<dbReference type="EMBL" id="PTJC01000006">
    <property type="protein sequence ID" value="PPK85516.1"/>
    <property type="molecule type" value="Genomic_DNA"/>
</dbReference>
<protein>
    <submittedName>
        <fullName evidence="2">Putative secreted protein (Por secretion system target)</fullName>
    </submittedName>
</protein>
<dbReference type="CDD" id="cd02795">
    <property type="entry name" value="CBM6-CBM35-CBM36_like"/>
    <property type="match status" value="1"/>
</dbReference>
<accession>A0A2S6I2W2</accession>
<evidence type="ECO:0000313" key="3">
    <source>
        <dbReference type="Proteomes" id="UP000237662"/>
    </source>
</evidence>
<dbReference type="Pfam" id="PF18962">
    <property type="entry name" value="Por_Secre_tail"/>
    <property type="match status" value="1"/>
</dbReference>
<dbReference type="InterPro" id="IPR026444">
    <property type="entry name" value="Secre_tail"/>
</dbReference>
<dbReference type="RefSeq" id="WP_146088791.1">
    <property type="nucleotide sequence ID" value="NZ_PTJC01000006.1"/>
</dbReference>
<sequence length="1092" mass="121576">MPIHETVQHISLRFPALVLLQVLCLYSPKAIFGNPRADDNTLSSLITKDVRLWNSRPPELSPTDVLFRRLNTTEFSLSFLDVECGQVGSNLSVVADPTASSGEYVQAPVGAVYPDAPTDNNLNNYIRLTQAKIGARVPFFRVRLVETTEGGIWVRTKGGPWVLFPLTSTTDDWTWVSFVGTGLYLSDQGPEPGYSIDIAFASEDVQLDKLYAEDSYADEWVQKGELPRPLDFPIMGTNCPDFVNQRPVAILPPGEEVYVYDFEFIRGSGYDPDGEVVFFSLSPSGVGEEDDGEPYGDILWEYFGDVGVSLTAYDYFGASHTAFATWRTIERMEGSDRTTYRLEGEYAAVGSYWSVETEIGRSRDSLAVGGSQRSLNSPPADVPANQLRFVVPDVSAEDAGQYYLAGSFRSTVEEGNCIWTRINGGEWHNWNIITLERSFYPGPDFHLEAGTNTIEFAYCSPNLGVDQFILSPDTGAPNILDPEQYKKSGAIINLLPQGGFPEEPEPFRDEFWFEAECADIGDSWDVRNEPTASGGSYAVYPGETNYATPPWHVRANYIRFTIDSVEGGAYYLQARIKAPSGSEDSFWIRSNDGPWYAWKSGITQGDTFSWNAFSGDPIRLSQGRGTIDFAYREGGTQLDKIYLSQTANSVAGTGADAQNCQEGAYDAVSFWIEAECGDYGDLWKLSEAADASAGEYLVYPSGPAATGSDAPDSQSSTIRFKVPVNSKSAELPLYLFARVDAATPNNDSYWVRFNGGEWFAWNSILDGDAGFQWNRFPKVLTGSTNGNNIVEFAYRERGTKLDRIYVSSVDDLPLEKAPVDPACPVVPSTYTTDAACDDFYSGWVTLRDEGRTGRSYRVYRGDRKLEMPTTNIKEQELFYRFDLQETGEYALYLLMNAPGTNSNSVWVQVDNGDWIKMWKERDGSNLYTNGFQWREVSDDGAEVRFSLEAGIHTIAIANREPLTGIMQLHLTTAEEPPTGLFNTRPGCPNVIYTTTDQQALRPAAITSVQELKLGLYPNPVRNELWLELSGGQTGYVQVEVYGPDGRTVRTFTLRKEWDRIRTDLDVSSLSRGVYRIRVVEGGRHINRSFVKL</sequence>
<comment type="caution">
    <text evidence="2">The sequence shown here is derived from an EMBL/GenBank/DDBJ whole genome shotgun (WGS) entry which is preliminary data.</text>
</comment>
<proteinExistence type="predicted"/>
<dbReference type="AlphaFoldDB" id="A0A2S6I2W2"/>
<dbReference type="NCBIfam" id="TIGR04183">
    <property type="entry name" value="Por_Secre_tail"/>
    <property type="match status" value="1"/>
</dbReference>
<reference evidence="2 3" key="1">
    <citation type="submission" date="2018-02" db="EMBL/GenBank/DDBJ databases">
        <title>Genomic Encyclopedia of Archaeal and Bacterial Type Strains, Phase II (KMG-II): from individual species to whole genera.</title>
        <authorList>
            <person name="Goeker M."/>
        </authorList>
    </citation>
    <scope>NUCLEOTIDE SEQUENCE [LARGE SCALE GENOMIC DNA]</scope>
    <source>
        <strain evidence="2 3">DSM 29526</strain>
    </source>
</reference>
<keyword evidence="3" id="KW-1185">Reference proteome</keyword>
<organism evidence="2 3">
    <name type="scientific">Neolewinella xylanilytica</name>
    <dbReference type="NCBI Taxonomy" id="1514080"/>
    <lineage>
        <taxon>Bacteria</taxon>
        <taxon>Pseudomonadati</taxon>
        <taxon>Bacteroidota</taxon>
        <taxon>Saprospiria</taxon>
        <taxon>Saprospirales</taxon>
        <taxon>Lewinellaceae</taxon>
        <taxon>Neolewinella</taxon>
    </lineage>
</organism>
<evidence type="ECO:0000259" key="1">
    <source>
        <dbReference type="Pfam" id="PF18962"/>
    </source>
</evidence>
<dbReference type="Proteomes" id="UP000237662">
    <property type="component" value="Unassembled WGS sequence"/>
</dbReference>
<evidence type="ECO:0000313" key="2">
    <source>
        <dbReference type="EMBL" id="PPK85516.1"/>
    </source>
</evidence>